<organism evidence="2 3">
    <name type="scientific">Vitis vinifera</name>
    <name type="common">Grape</name>
    <dbReference type="NCBI Taxonomy" id="29760"/>
    <lineage>
        <taxon>Eukaryota</taxon>
        <taxon>Viridiplantae</taxon>
        <taxon>Streptophyta</taxon>
        <taxon>Embryophyta</taxon>
        <taxon>Tracheophyta</taxon>
        <taxon>Spermatophyta</taxon>
        <taxon>Magnoliopsida</taxon>
        <taxon>eudicotyledons</taxon>
        <taxon>Gunneridae</taxon>
        <taxon>Pentapetalae</taxon>
        <taxon>rosids</taxon>
        <taxon>Vitales</taxon>
        <taxon>Vitaceae</taxon>
        <taxon>Viteae</taxon>
        <taxon>Vitis</taxon>
    </lineage>
</organism>
<dbReference type="EMBL" id="CP126661">
    <property type="protein sequence ID" value="WKA03141.1"/>
    <property type="molecule type" value="Genomic_DNA"/>
</dbReference>
<feature type="domain" description="HD-ZIP protein N-terminal" evidence="1">
    <location>
        <begin position="11"/>
        <end position="76"/>
    </location>
</feature>
<dbReference type="Proteomes" id="UP001227230">
    <property type="component" value="Chromosome 14"/>
</dbReference>
<keyword evidence="3" id="KW-1185">Reference proteome</keyword>
<evidence type="ECO:0000313" key="2">
    <source>
        <dbReference type="EMBL" id="WKA03141.1"/>
    </source>
</evidence>
<reference evidence="2 3" key="1">
    <citation type="journal article" date="2023" name="Hortic Res">
        <title>The complete reference genome for grapevine (Vitis vinifera L.) genetics and breeding.</title>
        <authorList>
            <person name="Shi X."/>
            <person name="Cao S."/>
            <person name="Wang X."/>
            <person name="Huang S."/>
            <person name="Wang Y."/>
            <person name="Liu Z."/>
            <person name="Liu W."/>
            <person name="Leng X."/>
            <person name="Peng Y."/>
            <person name="Wang N."/>
            <person name="Wang Y."/>
            <person name="Ma Z."/>
            <person name="Xu X."/>
            <person name="Zhang F."/>
            <person name="Xue H."/>
            <person name="Zhong H."/>
            <person name="Wang Y."/>
            <person name="Zhang K."/>
            <person name="Velt A."/>
            <person name="Avia K."/>
            <person name="Holtgrawe D."/>
            <person name="Grimplet J."/>
            <person name="Matus J.T."/>
            <person name="Ware D."/>
            <person name="Wu X."/>
            <person name="Wang H."/>
            <person name="Liu C."/>
            <person name="Fang Y."/>
            <person name="Rustenholz C."/>
            <person name="Cheng Z."/>
            <person name="Xiao H."/>
            <person name="Zhou Y."/>
        </authorList>
    </citation>
    <scope>NUCLEOTIDE SEQUENCE [LARGE SCALE GENOMIC DNA]</scope>
    <source>
        <strain evidence="3">cv. Pinot noir / PN40024</strain>
        <tissue evidence="2">Leaf</tissue>
    </source>
</reference>
<dbReference type="InterPro" id="IPR006712">
    <property type="entry name" value="HD-ZIP_N"/>
</dbReference>
<gene>
    <name evidence="2" type="ORF">VitviT2T_021270</name>
</gene>
<protein>
    <recommendedName>
        <fullName evidence="1">HD-ZIP protein N-terminal domain-containing protein</fullName>
    </recommendedName>
</protein>
<name>A0ABY9D6Z1_VITVI</name>
<sequence>MHILCFSSFPPVSRHHPSSQFRFPWLADNLMSEHSSSDGSERARNVNWFPVAVAAAEDADDGGVLSSPNSTVSFFSDSS</sequence>
<proteinExistence type="predicted"/>
<accession>A0ABY9D6Z1</accession>
<evidence type="ECO:0000313" key="3">
    <source>
        <dbReference type="Proteomes" id="UP001227230"/>
    </source>
</evidence>
<evidence type="ECO:0000259" key="1">
    <source>
        <dbReference type="Pfam" id="PF04618"/>
    </source>
</evidence>
<dbReference type="Pfam" id="PF04618">
    <property type="entry name" value="HD-ZIP_N"/>
    <property type="match status" value="1"/>
</dbReference>